<feature type="repeat" description="PPR" evidence="3">
    <location>
        <begin position="28"/>
        <end position="62"/>
    </location>
</feature>
<proteinExistence type="inferred from homology"/>
<evidence type="ECO:0000256" key="1">
    <source>
        <dbReference type="ARBA" id="ARBA00007626"/>
    </source>
</evidence>
<sequence length="477" mass="53221">MKAFSRAGHPDEVLRLLREMKESGCKPNLLCYTTAIHSLVISNRPCDAQALFQEMLMNGVQPDAASFTILVKLFPFHLKHFDSACIFLGCMVKSGSNPDVVTYSTLIAGLCRAGLVDDAWRMFEKMLEWKCTPNAHTYTPIIQLYCSRGGIRLARRILDHMHDDGIPPDAVAYNVFVQALCQARKFEQVETLLRESDEKGWKPDGVTYNTYINGLCKAGRVEAAFDQLEAMLDKGLQPTSVTLSILLNSLCKESKVVQVMWLLERSSLLGWFIGTDGYNTMMSRLCESGQWVAALKLFADMVKKGVCPDTQSFNIVINSLCKGGKLGIAGNACLEAGSFIADSVTYNILYCAFQTAGRIDEFHDLFSNMDVSLDTVTYNIEIDYLCRKGRYSEAVYFLRSLEDRFSPVVVAHLTHGLVKGGKLGEVLSLFRDMLSRGLVIDYCIFDSLIRAFCQKGSCGSMRIYKLGVILDIMLQIS</sequence>
<feature type="repeat" description="PPR" evidence="3">
    <location>
        <begin position="99"/>
        <end position="133"/>
    </location>
</feature>
<dbReference type="NCBIfam" id="TIGR00756">
    <property type="entry name" value="PPR"/>
    <property type="match status" value="8"/>
</dbReference>
<name>A0A9D5HFI7_9LILI</name>
<dbReference type="PANTHER" id="PTHR47936">
    <property type="entry name" value="PPR_LONG DOMAIN-CONTAINING PROTEIN"/>
    <property type="match status" value="1"/>
</dbReference>
<organism evidence="4 5">
    <name type="scientific">Dioscorea zingiberensis</name>
    <dbReference type="NCBI Taxonomy" id="325984"/>
    <lineage>
        <taxon>Eukaryota</taxon>
        <taxon>Viridiplantae</taxon>
        <taxon>Streptophyta</taxon>
        <taxon>Embryophyta</taxon>
        <taxon>Tracheophyta</taxon>
        <taxon>Spermatophyta</taxon>
        <taxon>Magnoliopsida</taxon>
        <taxon>Liliopsida</taxon>
        <taxon>Dioscoreales</taxon>
        <taxon>Dioscoreaceae</taxon>
        <taxon>Dioscorea</taxon>
    </lineage>
</organism>
<feature type="repeat" description="PPR" evidence="3">
    <location>
        <begin position="169"/>
        <end position="203"/>
    </location>
</feature>
<dbReference type="GO" id="GO:0009507">
    <property type="term" value="C:chloroplast"/>
    <property type="evidence" value="ECO:0007669"/>
    <property type="project" value="TreeGrafter"/>
</dbReference>
<dbReference type="Gene3D" id="1.25.40.10">
    <property type="entry name" value="Tetratricopeptide repeat domain"/>
    <property type="match status" value="5"/>
</dbReference>
<dbReference type="InterPro" id="IPR011990">
    <property type="entry name" value="TPR-like_helical_dom_sf"/>
</dbReference>
<feature type="repeat" description="PPR" evidence="3">
    <location>
        <begin position="204"/>
        <end position="238"/>
    </location>
</feature>
<reference evidence="4" key="1">
    <citation type="submission" date="2021-03" db="EMBL/GenBank/DDBJ databases">
        <authorList>
            <person name="Li Z."/>
            <person name="Yang C."/>
        </authorList>
    </citation>
    <scope>NUCLEOTIDE SEQUENCE</scope>
    <source>
        <strain evidence="4">Dzin_1.0</strain>
        <tissue evidence="4">Leaf</tissue>
    </source>
</reference>
<dbReference type="EMBL" id="JAGGNH010000004">
    <property type="protein sequence ID" value="KAJ0974358.1"/>
    <property type="molecule type" value="Genomic_DNA"/>
</dbReference>
<feature type="repeat" description="PPR" evidence="3">
    <location>
        <begin position="1"/>
        <end position="27"/>
    </location>
</feature>
<evidence type="ECO:0000256" key="2">
    <source>
        <dbReference type="ARBA" id="ARBA00022737"/>
    </source>
</evidence>
<dbReference type="Pfam" id="PF12854">
    <property type="entry name" value="PPR_1"/>
    <property type="match status" value="1"/>
</dbReference>
<dbReference type="GO" id="GO:0031930">
    <property type="term" value="P:mitochondria-nucleus signaling pathway"/>
    <property type="evidence" value="ECO:0007669"/>
    <property type="project" value="TreeGrafter"/>
</dbReference>
<keyword evidence="2" id="KW-0677">Repeat</keyword>
<feature type="repeat" description="PPR" evidence="3">
    <location>
        <begin position="374"/>
        <end position="404"/>
    </location>
</feature>
<reference evidence="4" key="2">
    <citation type="journal article" date="2022" name="Hortic Res">
        <title>The genome of Dioscorea zingiberensis sheds light on the biosynthesis, origin and evolution of the medicinally important diosgenin saponins.</title>
        <authorList>
            <person name="Li Y."/>
            <person name="Tan C."/>
            <person name="Li Z."/>
            <person name="Guo J."/>
            <person name="Li S."/>
            <person name="Chen X."/>
            <person name="Wang C."/>
            <person name="Dai X."/>
            <person name="Yang H."/>
            <person name="Song W."/>
            <person name="Hou L."/>
            <person name="Xu J."/>
            <person name="Tong Z."/>
            <person name="Xu A."/>
            <person name="Yuan X."/>
            <person name="Wang W."/>
            <person name="Yang Q."/>
            <person name="Chen L."/>
            <person name="Sun Z."/>
            <person name="Wang K."/>
            <person name="Pan B."/>
            <person name="Chen J."/>
            <person name="Bao Y."/>
            <person name="Liu F."/>
            <person name="Qi X."/>
            <person name="Gang D.R."/>
            <person name="Wen J."/>
            <person name="Li J."/>
        </authorList>
    </citation>
    <scope>NUCLEOTIDE SEQUENCE</scope>
    <source>
        <strain evidence="4">Dzin_1.0</strain>
    </source>
</reference>
<comment type="similarity">
    <text evidence="1">Belongs to the PPR family. P subfamily.</text>
</comment>
<feature type="repeat" description="PPR" evidence="3">
    <location>
        <begin position="134"/>
        <end position="168"/>
    </location>
</feature>
<comment type="caution">
    <text evidence="4">The sequence shown here is derived from an EMBL/GenBank/DDBJ whole genome shotgun (WGS) entry which is preliminary data.</text>
</comment>
<dbReference type="OrthoDB" id="185373at2759"/>
<dbReference type="InterPro" id="IPR002885">
    <property type="entry name" value="PPR_rpt"/>
</dbReference>
<keyword evidence="5" id="KW-1185">Reference proteome</keyword>
<dbReference type="Pfam" id="PF13041">
    <property type="entry name" value="PPR_2"/>
    <property type="match status" value="4"/>
</dbReference>
<feature type="repeat" description="PPR" evidence="3">
    <location>
        <begin position="406"/>
        <end position="440"/>
    </location>
</feature>
<evidence type="ECO:0000256" key="3">
    <source>
        <dbReference type="PROSITE-ProRule" id="PRU00708"/>
    </source>
</evidence>
<dbReference type="AlphaFoldDB" id="A0A9D5HFI7"/>
<protein>
    <recommendedName>
        <fullName evidence="6">Pentatricopeptide repeat-containing protein</fullName>
    </recommendedName>
</protein>
<dbReference type="PROSITE" id="PS51375">
    <property type="entry name" value="PPR"/>
    <property type="match status" value="9"/>
</dbReference>
<dbReference type="PANTHER" id="PTHR47936:SF1">
    <property type="entry name" value="PENTATRICOPEPTIDE REPEAT-CONTAINING PROTEIN GUN1, CHLOROPLASTIC"/>
    <property type="match status" value="1"/>
</dbReference>
<dbReference type="GO" id="GO:0010019">
    <property type="term" value="P:chloroplast-nucleus signaling pathway"/>
    <property type="evidence" value="ECO:0007669"/>
    <property type="project" value="TreeGrafter"/>
</dbReference>
<accession>A0A9D5HFI7</accession>
<feature type="repeat" description="PPR" evidence="3">
    <location>
        <begin position="274"/>
        <end position="308"/>
    </location>
</feature>
<gene>
    <name evidence="4" type="ORF">J5N97_016323</name>
</gene>
<dbReference type="Proteomes" id="UP001085076">
    <property type="component" value="Miscellaneous, Linkage group lg04"/>
</dbReference>
<dbReference type="Pfam" id="PF01535">
    <property type="entry name" value="PPR"/>
    <property type="match status" value="2"/>
</dbReference>
<evidence type="ECO:0000313" key="5">
    <source>
        <dbReference type="Proteomes" id="UP001085076"/>
    </source>
</evidence>
<evidence type="ECO:0008006" key="6">
    <source>
        <dbReference type="Google" id="ProtNLM"/>
    </source>
</evidence>
<evidence type="ECO:0000313" key="4">
    <source>
        <dbReference type="EMBL" id="KAJ0974358.1"/>
    </source>
</evidence>